<proteinExistence type="predicted"/>
<dbReference type="InterPro" id="IPR057679">
    <property type="entry name" value="DUF7919"/>
</dbReference>
<evidence type="ECO:0000259" key="1">
    <source>
        <dbReference type="Pfam" id="PF25535"/>
    </source>
</evidence>
<reference evidence="2" key="2">
    <citation type="submission" date="2020-09" db="EMBL/GenBank/DDBJ databases">
        <authorList>
            <person name="Sun Q."/>
            <person name="Zhou Y."/>
        </authorList>
    </citation>
    <scope>NUCLEOTIDE SEQUENCE</scope>
    <source>
        <strain evidence="2">CGMCC 1.12919</strain>
    </source>
</reference>
<evidence type="ECO:0000313" key="3">
    <source>
        <dbReference type="Proteomes" id="UP000637002"/>
    </source>
</evidence>
<dbReference type="AlphaFoldDB" id="A0A916XQK1"/>
<organism evidence="2 3">
    <name type="scientific">Chelatococcus reniformis</name>
    <dbReference type="NCBI Taxonomy" id="1494448"/>
    <lineage>
        <taxon>Bacteria</taxon>
        <taxon>Pseudomonadati</taxon>
        <taxon>Pseudomonadota</taxon>
        <taxon>Alphaproteobacteria</taxon>
        <taxon>Hyphomicrobiales</taxon>
        <taxon>Chelatococcaceae</taxon>
        <taxon>Chelatococcus</taxon>
    </lineage>
</organism>
<dbReference type="Pfam" id="PF25535">
    <property type="entry name" value="DUF7919"/>
    <property type="match status" value="1"/>
</dbReference>
<dbReference type="Proteomes" id="UP000637002">
    <property type="component" value="Unassembled WGS sequence"/>
</dbReference>
<feature type="domain" description="DUF7919" evidence="1">
    <location>
        <begin position="34"/>
        <end position="159"/>
    </location>
</feature>
<reference evidence="2" key="1">
    <citation type="journal article" date="2014" name="Int. J. Syst. Evol. Microbiol.">
        <title>Complete genome sequence of Corynebacterium casei LMG S-19264T (=DSM 44701T), isolated from a smear-ripened cheese.</title>
        <authorList>
            <consortium name="US DOE Joint Genome Institute (JGI-PGF)"/>
            <person name="Walter F."/>
            <person name="Albersmeier A."/>
            <person name="Kalinowski J."/>
            <person name="Ruckert C."/>
        </authorList>
    </citation>
    <scope>NUCLEOTIDE SEQUENCE</scope>
    <source>
        <strain evidence="2">CGMCC 1.12919</strain>
    </source>
</reference>
<gene>
    <name evidence="2" type="ORF">GCM10010994_58040</name>
</gene>
<protein>
    <recommendedName>
        <fullName evidence="1">DUF7919 domain-containing protein</fullName>
    </recommendedName>
</protein>
<dbReference type="EMBL" id="BMGG01000013">
    <property type="protein sequence ID" value="GGC92598.1"/>
    <property type="molecule type" value="Genomic_DNA"/>
</dbReference>
<sequence>MNRDFFIRPSLVLGRTLTIRGGVSGAHVIAVMSYFPDLTPFTYGGAEPDPAILNVGWLNFDHEMPVAEPNELFLSALRKAAAEPVNLYRGCHLCDFCPRPPMTLSSGGMPMLQARPETMGNGEIWVKGSDGFTYVAPALILHYVSEHHYAPPKVFVDAIIACR</sequence>
<name>A0A916XQK1_9HYPH</name>
<comment type="caution">
    <text evidence="2">The sequence shown here is derived from an EMBL/GenBank/DDBJ whole genome shotgun (WGS) entry which is preliminary data.</text>
</comment>
<keyword evidence="3" id="KW-1185">Reference proteome</keyword>
<accession>A0A916XQK1</accession>
<evidence type="ECO:0000313" key="2">
    <source>
        <dbReference type="EMBL" id="GGC92598.1"/>
    </source>
</evidence>